<dbReference type="InterPro" id="IPR039859">
    <property type="entry name" value="PFA4/ZDH16/20/ERF2-like"/>
</dbReference>
<comment type="subcellular location">
    <subcellularLocation>
        <location evidence="1">Endomembrane system</location>
        <topology evidence="1">Multi-pass membrane protein</topology>
    </subcellularLocation>
</comment>
<keyword evidence="4 8" id="KW-0812">Transmembrane</keyword>
<dbReference type="InterPro" id="IPR001594">
    <property type="entry name" value="Palmitoyltrfase_DHHC"/>
</dbReference>
<feature type="compositionally biased region" description="Basic and acidic residues" evidence="9">
    <location>
        <begin position="174"/>
        <end position="188"/>
    </location>
</feature>
<evidence type="ECO:0000256" key="5">
    <source>
        <dbReference type="ARBA" id="ARBA00022989"/>
    </source>
</evidence>
<dbReference type="AlphaFoldDB" id="A0A7C9A411"/>
<evidence type="ECO:0000256" key="2">
    <source>
        <dbReference type="ARBA" id="ARBA00008574"/>
    </source>
</evidence>
<comment type="similarity">
    <text evidence="2 8">Belongs to the DHHC palmitoyltransferase family.</text>
</comment>
<proteinExistence type="inferred from homology"/>
<keyword evidence="3 8" id="KW-0808">Transferase</keyword>
<keyword evidence="5 8" id="KW-1133">Transmembrane helix</keyword>
<dbReference type="GO" id="GO:0019706">
    <property type="term" value="F:protein-cysteine S-palmitoyltransferase activity"/>
    <property type="evidence" value="ECO:0007669"/>
    <property type="project" value="UniProtKB-EC"/>
</dbReference>
<feature type="transmembrane region" description="Helical" evidence="8">
    <location>
        <begin position="7"/>
        <end position="30"/>
    </location>
</feature>
<dbReference type="EC" id="2.3.1.225" evidence="8"/>
<dbReference type="PANTHER" id="PTHR22883">
    <property type="entry name" value="ZINC FINGER DHHC DOMAIN CONTAINING PROTEIN"/>
    <property type="match status" value="1"/>
</dbReference>
<dbReference type="EMBL" id="GISG01197656">
    <property type="protein sequence ID" value="MBA4657677.1"/>
    <property type="molecule type" value="Transcribed_RNA"/>
</dbReference>
<comment type="catalytic activity">
    <reaction evidence="8">
        <text>L-cysteinyl-[protein] + hexadecanoyl-CoA = S-hexadecanoyl-L-cysteinyl-[protein] + CoA</text>
        <dbReference type="Rhea" id="RHEA:36683"/>
        <dbReference type="Rhea" id="RHEA-COMP:10131"/>
        <dbReference type="Rhea" id="RHEA-COMP:11032"/>
        <dbReference type="ChEBI" id="CHEBI:29950"/>
        <dbReference type="ChEBI" id="CHEBI:57287"/>
        <dbReference type="ChEBI" id="CHEBI:57379"/>
        <dbReference type="ChEBI" id="CHEBI:74151"/>
        <dbReference type="EC" id="2.3.1.225"/>
    </reaction>
</comment>
<reference evidence="11" key="1">
    <citation type="journal article" date="2013" name="J. Plant Res.">
        <title>Effect of fungi and light on seed germination of three Opuntia species from semiarid lands of central Mexico.</title>
        <authorList>
            <person name="Delgado-Sanchez P."/>
            <person name="Jimenez-Bremont J.F."/>
            <person name="Guerrero-Gonzalez Mde L."/>
            <person name="Flores J."/>
        </authorList>
    </citation>
    <scope>NUCLEOTIDE SEQUENCE</scope>
    <source>
        <tissue evidence="11">Cladode</tissue>
    </source>
</reference>
<feature type="transmembrane region" description="Helical" evidence="8">
    <location>
        <begin position="50"/>
        <end position="73"/>
    </location>
</feature>
<evidence type="ECO:0000259" key="10">
    <source>
        <dbReference type="Pfam" id="PF01529"/>
    </source>
</evidence>
<evidence type="ECO:0000256" key="7">
    <source>
        <dbReference type="ARBA" id="ARBA00023315"/>
    </source>
</evidence>
<comment type="domain">
    <text evidence="8">The DHHC domain is required for palmitoyltransferase activity.</text>
</comment>
<evidence type="ECO:0000256" key="6">
    <source>
        <dbReference type="ARBA" id="ARBA00023136"/>
    </source>
</evidence>
<accession>A0A7C9A411</accession>
<evidence type="ECO:0000256" key="8">
    <source>
        <dbReference type="RuleBase" id="RU079119"/>
    </source>
</evidence>
<evidence type="ECO:0000256" key="1">
    <source>
        <dbReference type="ARBA" id="ARBA00004127"/>
    </source>
</evidence>
<feature type="region of interest" description="Disordered" evidence="9">
    <location>
        <begin position="153"/>
        <end position="209"/>
    </location>
</feature>
<evidence type="ECO:0000256" key="9">
    <source>
        <dbReference type="SAM" id="MobiDB-lite"/>
    </source>
</evidence>
<dbReference type="GO" id="GO:0005794">
    <property type="term" value="C:Golgi apparatus"/>
    <property type="evidence" value="ECO:0007669"/>
    <property type="project" value="TreeGrafter"/>
</dbReference>
<dbReference type="PANTHER" id="PTHR22883:SF391">
    <property type="entry name" value="PROTEIN S-ACYLTRANSFERASE 3-RELATED"/>
    <property type="match status" value="1"/>
</dbReference>
<evidence type="ECO:0000256" key="3">
    <source>
        <dbReference type="ARBA" id="ARBA00022679"/>
    </source>
</evidence>
<protein>
    <recommendedName>
        <fullName evidence="8">S-acyltransferase</fullName>
        <ecNumber evidence="8">2.3.1.225</ecNumber>
    </recommendedName>
    <alternativeName>
        <fullName evidence="8">Palmitoyltransferase</fullName>
    </alternativeName>
</protein>
<sequence length="209" mass="24099">MVVQRNYRYFIFFITSSTTLCLYVFSFSLINIIRGGSSLLRTLSQDLVSVILVIYCFVVVWFVGGLTVFHFYLMSTNQTTYENFRYRYEKDKNPHNLGYFNNLKQVFFAKVPPSAINFREMVLVQDIIVPETPSYHGGYIEFRRNFKMEAEHTNAKNGSSGPPGILQNLDYTDIDDKLKKKPTEKDSTTEEGSQEQILSTVQNDSVSKS</sequence>
<evidence type="ECO:0000256" key="4">
    <source>
        <dbReference type="ARBA" id="ARBA00022692"/>
    </source>
</evidence>
<dbReference type="GO" id="GO:0006612">
    <property type="term" value="P:protein targeting to membrane"/>
    <property type="evidence" value="ECO:0007669"/>
    <property type="project" value="TreeGrafter"/>
</dbReference>
<name>A0A7C9A411_OPUST</name>
<feature type="compositionally biased region" description="Polar residues" evidence="9">
    <location>
        <begin position="190"/>
        <end position="209"/>
    </location>
</feature>
<organism evidence="11">
    <name type="scientific">Opuntia streptacantha</name>
    <name type="common">Prickly pear cactus</name>
    <name type="synonym">Opuntia cardona</name>
    <dbReference type="NCBI Taxonomy" id="393608"/>
    <lineage>
        <taxon>Eukaryota</taxon>
        <taxon>Viridiplantae</taxon>
        <taxon>Streptophyta</taxon>
        <taxon>Embryophyta</taxon>
        <taxon>Tracheophyta</taxon>
        <taxon>Spermatophyta</taxon>
        <taxon>Magnoliopsida</taxon>
        <taxon>eudicotyledons</taxon>
        <taxon>Gunneridae</taxon>
        <taxon>Pentapetalae</taxon>
        <taxon>Caryophyllales</taxon>
        <taxon>Cactineae</taxon>
        <taxon>Cactaceae</taxon>
        <taxon>Opuntioideae</taxon>
        <taxon>Opuntia</taxon>
    </lineage>
</organism>
<keyword evidence="7 8" id="KW-0012">Acyltransferase</keyword>
<feature type="domain" description="Palmitoyltransferase DHHC" evidence="10">
    <location>
        <begin position="2"/>
        <end position="85"/>
    </location>
</feature>
<evidence type="ECO:0000313" key="11">
    <source>
        <dbReference type="EMBL" id="MBA4657677.1"/>
    </source>
</evidence>
<dbReference type="GO" id="GO:0005783">
    <property type="term" value="C:endoplasmic reticulum"/>
    <property type="evidence" value="ECO:0007669"/>
    <property type="project" value="TreeGrafter"/>
</dbReference>
<keyword evidence="6 8" id="KW-0472">Membrane</keyword>
<reference evidence="11" key="2">
    <citation type="submission" date="2020-07" db="EMBL/GenBank/DDBJ databases">
        <authorList>
            <person name="Vera ALvarez R."/>
            <person name="Arias-Moreno D.M."/>
            <person name="Jimenez-Jacinto V."/>
            <person name="Jimenez-Bremont J.F."/>
            <person name="Swaminathan K."/>
            <person name="Moose S.P."/>
            <person name="Guerrero-Gonzalez M.L."/>
            <person name="Marino-Ramirez L."/>
            <person name="Landsman D."/>
            <person name="Rodriguez-Kessler M."/>
            <person name="Delgado-Sanchez P."/>
        </authorList>
    </citation>
    <scope>NUCLEOTIDE SEQUENCE</scope>
    <source>
        <tissue evidence="11">Cladode</tissue>
    </source>
</reference>
<dbReference type="Pfam" id="PF01529">
    <property type="entry name" value="DHHC"/>
    <property type="match status" value="1"/>
</dbReference>